<keyword evidence="1" id="KW-0472">Membrane</keyword>
<gene>
    <name evidence="2" type="ORF">MUN88_10970</name>
</gene>
<feature type="transmembrane region" description="Helical" evidence="1">
    <location>
        <begin position="86"/>
        <end position="105"/>
    </location>
</feature>
<proteinExistence type="predicted"/>
<reference evidence="2 3" key="1">
    <citation type="submission" date="2022-04" db="EMBL/GenBank/DDBJ databases">
        <title>Gracilibacillus sp. isolated from saltern.</title>
        <authorList>
            <person name="Won M."/>
            <person name="Lee C.-M."/>
            <person name="Woen H.-Y."/>
            <person name="Kwon S.-W."/>
        </authorList>
    </citation>
    <scope>NUCLEOTIDE SEQUENCE [LARGE SCALE GENOMIC DNA]</scope>
    <source>
        <strain evidence="2 3">SSWR10-1</strain>
    </source>
</reference>
<sequence>MLNVSLLFITIVTVFSIVRIYRQKTDISQSGMHVHIIIMTVSMIASLAVGIVFGIMFMHNLATSSLLAGIFGMMIGFIVGKPFHPIASLGGMAEGLMGGVMGAMTGEMIHMAVDASMFLLITDGLFLSFMISVQWVLSAYKPKTNPLTTPSIKLAE</sequence>
<feature type="transmembrane region" description="Helical" evidence="1">
    <location>
        <begin position="6"/>
        <end position="22"/>
    </location>
</feature>
<dbReference type="Proteomes" id="UP000831782">
    <property type="component" value="Chromosome"/>
</dbReference>
<dbReference type="RefSeq" id="WP_244714942.1">
    <property type="nucleotide sequence ID" value="NZ_CP095072.1"/>
</dbReference>
<feature type="transmembrane region" description="Helical" evidence="1">
    <location>
        <begin position="61"/>
        <end position="79"/>
    </location>
</feature>
<protein>
    <submittedName>
        <fullName evidence="2">Uncharacterized protein</fullName>
    </submittedName>
</protein>
<evidence type="ECO:0000313" key="3">
    <source>
        <dbReference type="Proteomes" id="UP000831782"/>
    </source>
</evidence>
<keyword evidence="1" id="KW-0812">Transmembrane</keyword>
<keyword evidence="1" id="KW-1133">Transmembrane helix</keyword>
<name>A0ABY4EQA0_9BACI</name>
<organism evidence="2 3">
    <name type="scientific">Gracilibacillus caseinilyticus</name>
    <dbReference type="NCBI Taxonomy" id="2932256"/>
    <lineage>
        <taxon>Bacteria</taxon>
        <taxon>Bacillati</taxon>
        <taxon>Bacillota</taxon>
        <taxon>Bacilli</taxon>
        <taxon>Bacillales</taxon>
        <taxon>Bacillaceae</taxon>
        <taxon>Gracilibacillus</taxon>
    </lineage>
</organism>
<evidence type="ECO:0000256" key="1">
    <source>
        <dbReference type="SAM" id="Phobius"/>
    </source>
</evidence>
<evidence type="ECO:0000313" key="2">
    <source>
        <dbReference type="EMBL" id="UOQ46629.1"/>
    </source>
</evidence>
<accession>A0ABY4EQA0</accession>
<feature type="transmembrane region" description="Helical" evidence="1">
    <location>
        <begin position="34"/>
        <end position="55"/>
    </location>
</feature>
<keyword evidence="3" id="KW-1185">Reference proteome</keyword>
<feature type="transmembrane region" description="Helical" evidence="1">
    <location>
        <begin position="117"/>
        <end position="137"/>
    </location>
</feature>
<dbReference type="EMBL" id="CP095072">
    <property type="protein sequence ID" value="UOQ46629.1"/>
    <property type="molecule type" value="Genomic_DNA"/>
</dbReference>